<organism evidence="1 2">
    <name type="scientific">Popillia japonica</name>
    <name type="common">Japanese beetle</name>
    <dbReference type="NCBI Taxonomy" id="7064"/>
    <lineage>
        <taxon>Eukaryota</taxon>
        <taxon>Metazoa</taxon>
        <taxon>Ecdysozoa</taxon>
        <taxon>Arthropoda</taxon>
        <taxon>Hexapoda</taxon>
        <taxon>Insecta</taxon>
        <taxon>Pterygota</taxon>
        <taxon>Neoptera</taxon>
        <taxon>Endopterygota</taxon>
        <taxon>Coleoptera</taxon>
        <taxon>Polyphaga</taxon>
        <taxon>Scarabaeiformia</taxon>
        <taxon>Scarabaeidae</taxon>
        <taxon>Rutelinae</taxon>
        <taxon>Popillia</taxon>
    </lineage>
</organism>
<accession>A0AAW1H5X3</accession>
<dbReference type="Proteomes" id="UP001458880">
    <property type="component" value="Unassembled WGS sequence"/>
</dbReference>
<evidence type="ECO:0000313" key="2">
    <source>
        <dbReference type="Proteomes" id="UP001458880"/>
    </source>
</evidence>
<reference evidence="1 2" key="1">
    <citation type="journal article" date="2024" name="BMC Genomics">
        <title>De novo assembly and annotation of Popillia japonica's genome with initial clues to its potential as an invasive pest.</title>
        <authorList>
            <person name="Cucini C."/>
            <person name="Boschi S."/>
            <person name="Funari R."/>
            <person name="Cardaioli E."/>
            <person name="Iannotti N."/>
            <person name="Marturano G."/>
            <person name="Paoli F."/>
            <person name="Bruttini M."/>
            <person name="Carapelli A."/>
            <person name="Frati F."/>
            <person name="Nardi F."/>
        </authorList>
    </citation>
    <scope>NUCLEOTIDE SEQUENCE [LARGE SCALE GENOMIC DNA]</scope>
    <source>
        <strain evidence="1">DMR45628</strain>
    </source>
</reference>
<evidence type="ECO:0000313" key="1">
    <source>
        <dbReference type="EMBL" id="KAK9670745.1"/>
    </source>
</evidence>
<dbReference type="EMBL" id="JASPKY010002402">
    <property type="protein sequence ID" value="KAK9670745.1"/>
    <property type="molecule type" value="Genomic_DNA"/>
</dbReference>
<name>A0AAW1H5X3_POPJA</name>
<dbReference type="AlphaFoldDB" id="A0AAW1H5X3"/>
<comment type="caution">
    <text evidence="1">The sequence shown here is derived from an EMBL/GenBank/DDBJ whole genome shotgun (WGS) entry which is preliminary data.</text>
</comment>
<keyword evidence="2" id="KW-1185">Reference proteome</keyword>
<sequence length="120" mass="13535">MQHKRVRLEQPKEKRGEKKTLTETVTFSQRVDTTGQSALPGKLIRYDAQARLDTSATYALNEVTARLDTSATYALNEVTVSSMWTKRSIAPYFWTKKGLMKICAAAKTSTADFIKATTRR</sequence>
<protein>
    <submittedName>
        <fullName evidence="1">Uncharacterized protein</fullName>
    </submittedName>
</protein>
<proteinExistence type="predicted"/>
<gene>
    <name evidence="1" type="ORF">QE152_g41224</name>
</gene>